<comment type="caution">
    <text evidence="1">The sequence shown here is derived from an EMBL/GenBank/DDBJ whole genome shotgun (WGS) entry which is preliminary data.</text>
</comment>
<protein>
    <submittedName>
        <fullName evidence="1">Uncharacterized protein</fullName>
    </submittedName>
</protein>
<sequence>MYDRRPFRSWKFLKANSVDPDETPHQAFFRDARHNWVKNYLHTRHKSHFCNQFSCLQMYVGQELTTSKLESEAGENVNQTEFMISAHKYVAGPGIEPTILVF</sequence>
<name>A0A9D4FCP9_DREPO</name>
<evidence type="ECO:0000313" key="2">
    <source>
        <dbReference type="Proteomes" id="UP000828390"/>
    </source>
</evidence>
<evidence type="ECO:0000313" key="1">
    <source>
        <dbReference type="EMBL" id="KAH3793412.1"/>
    </source>
</evidence>
<proteinExistence type="predicted"/>
<reference evidence="1" key="1">
    <citation type="journal article" date="2019" name="bioRxiv">
        <title>The Genome of the Zebra Mussel, Dreissena polymorpha: A Resource for Invasive Species Research.</title>
        <authorList>
            <person name="McCartney M.A."/>
            <person name="Auch B."/>
            <person name="Kono T."/>
            <person name="Mallez S."/>
            <person name="Zhang Y."/>
            <person name="Obille A."/>
            <person name="Becker A."/>
            <person name="Abrahante J.E."/>
            <person name="Garbe J."/>
            <person name="Badalamenti J.P."/>
            <person name="Herman A."/>
            <person name="Mangelson H."/>
            <person name="Liachko I."/>
            <person name="Sullivan S."/>
            <person name="Sone E.D."/>
            <person name="Koren S."/>
            <person name="Silverstein K.A.T."/>
            <person name="Beckman K.B."/>
            <person name="Gohl D.M."/>
        </authorList>
    </citation>
    <scope>NUCLEOTIDE SEQUENCE</scope>
    <source>
        <strain evidence="1">Duluth1</strain>
        <tissue evidence="1">Whole animal</tissue>
    </source>
</reference>
<gene>
    <name evidence="1" type="ORF">DPMN_146921</name>
</gene>
<organism evidence="1 2">
    <name type="scientific">Dreissena polymorpha</name>
    <name type="common">Zebra mussel</name>
    <name type="synonym">Mytilus polymorpha</name>
    <dbReference type="NCBI Taxonomy" id="45954"/>
    <lineage>
        <taxon>Eukaryota</taxon>
        <taxon>Metazoa</taxon>
        <taxon>Spiralia</taxon>
        <taxon>Lophotrochozoa</taxon>
        <taxon>Mollusca</taxon>
        <taxon>Bivalvia</taxon>
        <taxon>Autobranchia</taxon>
        <taxon>Heteroconchia</taxon>
        <taxon>Euheterodonta</taxon>
        <taxon>Imparidentia</taxon>
        <taxon>Neoheterodontei</taxon>
        <taxon>Myida</taxon>
        <taxon>Dreissenoidea</taxon>
        <taxon>Dreissenidae</taxon>
        <taxon>Dreissena</taxon>
    </lineage>
</organism>
<dbReference type="EMBL" id="JAIWYP010000007">
    <property type="protein sequence ID" value="KAH3793412.1"/>
    <property type="molecule type" value="Genomic_DNA"/>
</dbReference>
<dbReference type="AlphaFoldDB" id="A0A9D4FCP9"/>
<reference evidence="1" key="2">
    <citation type="submission" date="2020-11" db="EMBL/GenBank/DDBJ databases">
        <authorList>
            <person name="McCartney M.A."/>
            <person name="Auch B."/>
            <person name="Kono T."/>
            <person name="Mallez S."/>
            <person name="Becker A."/>
            <person name="Gohl D.M."/>
            <person name="Silverstein K.A.T."/>
            <person name="Koren S."/>
            <person name="Bechman K.B."/>
            <person name="Herman A."/>
            <person name="Abrahante J.E."/>
            <person name="Garbe J."/>
        </authorList>
    </citation>
    <scope>NUCLEOTIDE SEQUENCE</scope>
    <source>
        <strain evidence="1">Duluth1</strain>
        <tissue evidence="1">Whole animal</tissue>
    </source>
</reference>
<accession>A0A9D4FCP9</accession>
<dbReference type="Proteomes" id="UP000828390">
    <property type="component" value="Unassembled WGS sequence"/>
</dbReference>
<keyword evidence="2" id="KW-1185">Reference proteome</keyword>